<protein>
    <submittedName>
        <fullName evidence="2">Uncharacterized protein</fullName>
    </submittedName>
</protein>
<gene>
    <name evidence="2" type="ORF">KLO01_04960</name>
</gene>
<proteinExistence type="predicted"/>
<dbReference type="AlphaFoldDB" id="A0A512SWY4"/>
<keyword evidence="1" id="KW-0472">Membrane</keyword>
<comment type="caution">
    <text evidence="2">The sequence shown here is derived from an EMBL/GenBank/DDBJ whole genome shotgun (WGS) entry which is preliminary data.</text>
</comment>
<accession>A0A512SWY4</accession>
<keyword evidence="1" id="KW-0812">Transmembrane</keyword>
<keyword evidence="1" id="KW-1133">Transmembrane helix</keyword>
<dbReference type="Proteomes" id="UP000321793">
    <property type="component" value="Unassembled WGS sequence"/>
</dbReference>
<keyword evidence="3" id="KW-1185">Reference proteome</keyword>
<sequence>MLGSARLWRHTGLDTGIVAGGEEQGAMAVGVLMMGVIALVVALAVGVVIAVVASAGRSRAGGGR</sequence>
<organism evidence="2 3">
    <name type="scientific">Knoellia locipacati</name>
    <dbReference type="NCBI Taxonomy" id="882824"/>
    <lineage>
        <taxon>Bacteria</taxon>
        <taxon>Bacillati</taxon>
        <taxon>Actinomycetota</taxon>
        <taxon>Actinomycetes</taxon>
        <taxon>Micrococcales</taxon>
        <taxon>Intrasporangiaceae</taxon>
        <taxon>Knoellia</taxon>
    </lineage>
</organism>
<feature type="transmembrane region" description="Helical" evidence="1">
    <location>
        <begin position="31"/>
        <end position="55"/>
    </location>
</feature>
<evidence type="ECO:0000313" key="2">
    <source>
        <dbReference type="EMBL" id="GEQ12449.1"/>
    </source>
</evidence>
<dbReference type="EMBL" id="BKBA01000003">
    <property type="protein sequence ID" value="GEQ12449.1"/>
    <property type="molecule type" value="Genomic_DNA"/>
</dbReference>
<evidence type="ECO:0000256" key="1">
    <source>
        <dbReference type="SAM" id="Phobius"/>
    </source>
</evidence>
<name>A0A512SWY4_9MICO</name>
<evidence type="ECO:0000313" key="3">
    <source>
        <dbReference type="Proteomes" id="UP000321793"/>
    </source>
</evidence>
<reference evidence="2 3" key="1">
    <citation type="submission" date="2019-07" db="EMBL/GenBank/DDBJ databases">
        <title>Whole genome shotgun sequence of Knoellia locipacati NBRC 109775.</title>
        <authorList>
            <person name="Hosoyama A."/>
            <person name="Uohara A."/>
            <person name="Ohji S."/>
            <person name="Ichikawa N."/>
        </authorList>
    </citation>
    <scope>NUCLEOTIDE SEQUENCE [LARGE SCALE GENOMIC DNA]</scope>
    <source>
        <strain evidence="2 3">NBRC 109775</strain>
    </source>
</reference>